<dbReference type="InterPro" id="IPR043502">
    <property type="entry name" value="DNA/RNA_pol_sf"/>
</dbReference>
<evidence type="ECO:0000313" key="1">
    <source>
        <dbReference type="EMBL" id="MCI35570.1"/>
    </source>
</evidence>
<reference evidence="1 2" key="1">
    <citation type="journal article" date="2018" name="Front. Plant Sci.">
        <title>Red Clover (Trifolium pratense) and Zigzag Clover (T. medium) - A Picture of Genomic Similarities and Differences.</title>
        <authorList>
            <person name="Dluhosova J."/>
            <person name="Istvanek J."/>
            <person name="Nedelnik J."/>
            <person name="Repkova J."/>
        </authorList>
    </citation>
    <scope>NUCLEOTIDE SEQUENCE [LARGE SCALE GENOMIC DNA]</scope>
    <source>
        <strain evidence="2">cv. 10/8</strain>
        <tissue evidence="1">Leaf</tissue>
    </source>
</reference>
<name>A0A392RIF4_9FABA</name>
<dbReference type="AlphaFoldDB" id="A0A392RIF4"/>
<proteinExistence type="predicted"/>
<feature type="non-terminal residue" evidence="1">
    <location>
        <position position="98"/>
    </location>
</feature>
<sequence length="98" mass="11431">KSSEENLHESRLSDVFKREYDRKGKCSFGVKAGKFFGFYLTEKGIKANLDKCEAIIKMEKPTTKERIMKLNEMLTTLNKFISCSAQHAMPFYRLLQKE</sequence>
<dbReference type="Gene3D" id="3.30.70.270">
    <property type="match status" value="1"/>
</dbReference>
<keyword evidence="2" id="KW-1185">Reference proteome</keyword>
<protein>
    <submittedName>
        <fullName evidence="1">Uncharacterized protein</fullName>
    </submittedName>
</protein>
<organism evidence="1 2">
    <name type="scientific">Trifolium medium</name>
    <dbReference type="NCBI Taxonomy" id="97028"/>
    <lineage>
        <taxon>Eukaryota</taxon>
        <taxon>Viridiplantae</taxon>
        <taxon>Streptophyta</taxon>
        <taxon>Embryophyta</taxon>
        <taxon>Tracheophyta</taxon>
        <taxon>Spermatophyta</taxon>
        <taxon>Magnoliopsida</taxon>
        <taxon>eudicotyledons</taxon>
        <taxon>Gunneridae</taxon>
        <taxon>Pentapetalae</taxon>
        <taxon>rosids</taxon>
        <taxon>fabids</taxon>
        <taxon>Fabales</taxon>
        <taxon>Fabaceae</taxon>
        <taxon>Papilionoideae</taxon>
        <taxon>50 kb inversion clade</taxon>
        <taxon>NPAAA clade</taxon>
        <taxon>Hologalegina</taxon>
        <taxon>IRL clade</taxon>
        <taxon>Trifolieae</taxon>
        <taxon>Trifolium</taxon>
    </lineage>
</organism>
<feature type="non-terminal residue" evidence="1">
    <location>
        <position position="1"/>
    </location>
</feature>
<dbReference type="EMBL" id="LXQA010224723">
    <property type="protein sequence ID" value="MCI35570.1"/>
    <property type="molecule type" value="Genomic_DNA"/>
</dbReference>
<comment type="caution">
    <text evidence="1">The sequence shown here is derived from an EMBL/GenBank/DDBJ whole genome shotgun (WGS) entry which is preliminary data.</text>
</comment>
<dbReference type="InterPro" id="IPR043128">
    <property type="entry name" value="Rev_trsase/Diguanyl_cyclase"/>
</dbReference>
<dbReference type="SUPFAM" id="SSF56672">
    <property type="entry name" value="DNA/RNA polymerases"/>
    <property type="match status" value="1"/>
</dbReference>
<accession>A0A392RIF4</accession>
<dbReference type="Proteomes" id="UP000265520">
    <property type="component" value="Unassembled WGS sequence"/>
</dbReference>
<evidence type="ECO:0000313" key="2">
    <source>
        <dbReference type="Proteomes" id="UP000265520"/>
    </source>
</evidence>